<evidence type="ECO:0000256" key="1">
    <source>
        <dbReference type="ARBA" id="ARBA00004651"/>
    </source>
</evidence>
<dbReference type="InterPro" id="IPR010432">
    <property type="entry name" value="RDD"/>
</dbReference>
<accession>A0ABQ6Z1B5</accession>
<reference evidence="8 9" key="1">
    <citation type="submission" date="2016-06" db="EMBL/GenBank/DDBJ databases">
        <title>Four novel species of enterococci isolated from chicken manure.</title>
        <authorList>
            <person name="Van Tyne D."/>
        </authorList>
    </citation>
    <scope>NUCLEOTIDE SEQUENCE [LARGE SCALE GENOMIC DNA]</scope>
    <source>
        <strain evidence="8 9">CU12B</strain>
    </source>
</reference>
<protein>
    <recommendedName>
        <fullName evidence="7">RDD domain-containing protein</fullName>
    </recommendedName>
</protein>
<sequence length="174" mass="20615">MENVGNLKRRLLVLGIDYLFILLWAGFLFIIMMSLYYFLGSIPTFNEWRMNLLSLTMFGPVFIYSLVTETSNQHATIGKSWMKLVVNSTNNQPIRFRQILVRNIIKYLPWQYAHMLIFRGFALNWELDPFWLGMFVLTYILPISWFVVVVIRKDHRGIHDLVAHTIVEKLKNNN</sequence>
<keyword evidence="9" id="KW-1185">Reference proteome</keyword>
<name>A0ABQ6Z1B5_9ENTE</name>
<dbReference type="PANTHER" id="PTHR36115:SF4">
    <property type="entry name" value="MEMBRANE PROTEIN"/>
    <property type="match status" value="1"/>
</dbReference>
<comment type="caution">
    <text evidence="8">The sequence shown here is derived from an EMBL/GenBank/DDBJ whole genome shotgun (WGS) entry which is preliminary data.</text>
</comment>
<dbReference type="Proteomes" id="UP000782705">
    <property type="component" value="Unassembled WGS sequence"/>
</dbReference>
<feature type="domain" description="RDD" evidence="7">
    <location>
        <begin position="6"/>
        <end position="163"/>
    </location>
</feature>
<feature type="transmembrane region" description="Helical" evidence="6">
    <location>
        <begin position="131"/>
        <end position="151"/>
    </location>
</feature>
<dbReference type="RefSeq" id="WP_161901357.1">
    <property type="nucleotide sequence ID" value="NZ_MAEL01000021.1"/>
</dbReference>
<dbReference type="InterPro" id="IPR051791">
    <property type="entry name" value="Pra-immunoreactive"/>
</dbReference>
<gene>
    <name evidence="8" type="ORF">BAU17_12580</name>
</gene>
<comment type="subcellular location">
    <subcellularLocation>
        <location evidence="1">Cell membrane</location>
        <topology evidence="1">Multi-pass membrane protein</topology>
    </subcellularLocation>
</comment>
<proteinExistence type="predicted"/>
<evidence type="ECO:0000313" key="8">
    <source>
        <dbReference type="EMBL" id="KAF1305205.1"/>
    </source>
</evidence>
<feature type="transmembrane region" description="Helical" evidence="6">
    <location>
        <begin position="12"/>
        <end position="38"/>
    </location>
</feature>
<keyword evidence="3 6" id="KW-0812">Transmembrane</keyword>
<dbReference type="EMBL" id="MAEL01000021">
    <property type="protein sequence ID" value="KAF1305205.1"/>
    <property type="molecule type" value="Genomic_DNA"/>
</dbReference>
<keyword evidence="2" id="KW-1003">Cell membrane</keyword>
<evidence type="ECO:0000256" key="6">
    <source>
        <dbReference type="SAM" id="Phobius"/>
    </source>
</evidence>
<keyword evidence="4 6" id="KW-1133">Transmembrane helix</keyword>
<feature type="transmembrane region" description="Helical" evidence="6">
    <location>
        <begin position="50"/>
        <end position="67"/>
    </location>
</feature>
<evidence type="ECO:0000256" key="5">
    <source>
        <dbReference type="ARBA" id="ARBA00023136"/>
    </source>
</evidence>
<evidence type="ECO:0000259" key="7">
    <source>
        <dbReference type="Pfam" id="PF06271"/>
    </source>
</evidence>
<dbReference type="PANTHER" id="PTHR36115">
    <property type="entry name" value="PROLINE-RICH ANTIGEN HOMOLOG-RELATED"/>
    <property type="match status" value="1"/>
</dbReference>
<evidence type="ECO:0000256" key="3">
    <source>
        <dbReference type="ARBA" id="ARBA00022692"/>
    </source>
</evidence>
<evidence type="ECO:0000256" key="4">
    <source>
        <dbReference type="ARBA" id="ARBA00022989"/>
    </source>
</evidence>
<dbReference type="Pfam" id="PF06271">
    <property type="entry name" value="RDD"/>
    <property type="match status" value="1"/>
</dbReference>
<organism evidence="8 9">
    <name type="scientific">Candidatus Enterococcus willemsii</name>
    <dbReference type="NCBI Taxonomy" id="1857215"/>
    <lineage>
        <taxon>Bacteria</taxon>
        <taxon>Bacillati</taxon>
        <taxon>Bacillota</taxon>
        <taxon>Bacilli</taxon>
        <taxon>Lactobacillales</taxon>
        <taxon>Enterococcaceae</taxon>
        <taxon>Enterococcus</taxon>
    </lineage>
</organism>
<keyword evidence="5 6" id="KW-0472">Membrane</keyword>
<evidence type="ECO:0000256" key="2">
    <source>
        <dbReference type="ARBA" id="ARBA00022475"/>
    </source>
</evidence>
<evidence type="ECO:0000313" key="9">
    <source>
        <dbReference type="Proteomes" id="UP000782705"/>
    </source>
</evidence>